<evidence type="ECO:0000259" key="1">
    <source>
        <dbReference type="Pfam" id="PF09347"/>
    </source>
</evidence>
<protein>
    <recommendedName>
        <fullName evidence="1">DUF1989 domain-containing protein</fullName>
    </recommendedName>
</protein>
<dbReference type="Pfam" id="PF09347">
    <property type="entry name" value="DUF1989"/>
    <property type="match status" value="1"/>
</dbReference>
<dbReference type="EMBL" id="BARV01022013">
    <property type="protein sequence ID" value="GAI30136.1"/>
    <property type="molecule type" value="Genomic_DNA"/>
</dbReference>
<dbReference type="InterPro" id="IPR018959">
    <property type="entry name" value="DUF1989"/>
</dbReference>
<feature type="domain" description="DUF1989" evidence="1">
    <location>
        <begin position="1"/>
        <end position="154"/>
    </location>
</feature>
<reference evidence="2" key="1">
    <citation type="journal article" date="2014" name="Front. Microbiol.">
        <title>High frequency of phylogenetically diverse reductive dehalogenase-homologous genes in deep subseafloor sedimentary metagenomes.</title>
        <authorList>
            <person name="Kawai M."/>
            <person name="Futagami T."/>
            <person name="Toyoda A."/>
            <person name="Takaki Y."/>
            <person name="Nishi S."/>
            <person name="Hori S."/>
            <person name="Arai W."/>
            <person name="Tsubouchi T."/>
            <person name="Morono Y."/>
            <person name="Uchiyama I."/>
            <person name="Ito T."/>
            <person name="Fujiyama A."/>
            <person name="Inagaki F."/>
            <person name="Takami H."/>
        </authorList>
    </citation>
    <scope>NUCLEOTIDE SEQUENCE</scope>
    <source>
        <strain evidence="2">Expedition CK06-06</strain>
    </source>
</reference>
<organism evidence="2">
    <name type="scientific">marine sediment metagenome</name>
    <dbReference type="NCBI Taxonomy" id="412755"/>
    <lineage>
        <taxon>unclassified sequences</taxon>
        <taxon>metagenomes</taxon>
        <taxon>ecological metagenomes</taxon>
    </lineage>
</organism>
<dbReference type="AlphaFoldDB" id="X1NIU0"/>
<dbReference type="PANTHER" id="PTHR31527">
    <property type="entry name" value="RE64534P"/>
    <property type="match status" value="1"/>
</dbReference>
<feature type="non-terminal residue" evidence="2">
    <location>
        <position position="1"/>
    </location>
</feature>
<dbReference type="PANTHER" id="PTHR31527:SF0">
    <property type="entry name" value="RE64534P"/>
    <property type="match status" value="1"/>
</dbReference>
<accession>X1NIU0</accession>
<evidence type="ECO:0000313" key="2">
    <source>
        <dbReference type="EMBL" id="GAI30136.1"/>
    </source>
</evidence>
<proteinExistence type="predicted"/>
<comment type="caution">
    <text evidence="2">The sequence shown here is derived from an EMBL/GenBank/DDBJ whole genome shotgun (WGS) entry which is preliminary data.</text>
</comment>
<gene>
    <name evidence="2" type="ORF">S06H3_36357</name>
</gene>
<name>X1NIU0_9ZZZZ</name>
<sequence>QVIRIIDLEGQQVPDTTIFDASNLENVLNCMQTMCILGRWTKLRIGDGLYSKNCDKLAIISDDTTDGTHNLSLGAFCSEPLNRARYGIPGTPNCHDNLMSAMALYELPSKDIDWNSVINLFMDVRHESDGRLIYYPCRNKPGDYVDLMAQMDVIVAISNCPQERNECNAYNPTAIMAVIFEPNEEYMTRVEAQSRPSQ</sequence>